<gene>
    <name evidence="1" type="primary">NCL1_47061</name>
    <name evidence="1" type="ORF">TNIN_271381</name>
</gene>
<accession>A0A8X7CKG7</accession>
<keyword evidence="2" id="KW-1185">Reference proteome</keyword>
<dbReference type="AlphaFoldDB" id="A0A8X7CKG7"/>
<reference evidence="1" key="1">
    <citation type="submission" date="2020-08" db="EMBL/GenBank/DDBJ databases">
        <title>Multicomponent nature underlies the extraordinary mechanical properties of spider dragline silk.</title>
        <authorList>
            <person name="Kono N."/>
            <person name="Nakamura H."/>
            <person name="Mori M."/>
            <person name="Yoshida Y."/>
            <person name="Ohtoshi R."/>
            <person name="Malay A.D."/>
            <person name="Moran D.A.P."/>
            <person name="Tomita M."/>
            <person name="Numata K."/>
            <person name="Arakawa K."/>
        </authorList>
    </citation>
    <scope>NUCLEOTIDE SEQUENCE</scope>
</reference>
<dbReference type="OrthoDB" id="10465248at2759"/>
<name>A0A8X7CKG7_9ARAC</name>
<sequence length="143" mass="16678">MNINFFPPLQLIASVRIAQGILYTFDLEFLKRNFMLGGVMYPIYNQLIQQKVSVVFRLYSIRFLQPSSTPGETDQVKHLDLPSEILEQLEGIVSALGFEIVNWFECHNGIMLQADHDLRNKLSWFAFGIIDLKRLEILLWMRT</sequence>
<protein>
    <submittedName>
        <fullName evidence="1">Uncharacterized protein</fullName>
    </submittedName>
</protein>
<dbReference type="Proteomes" id="UP000886998">
    <property type="component" value="Unassembled WGS sequence"/>
</dbReference>
<organism evidence="1 2">
    <name type="scientific">Trichonephila inaurata madagascariensis</name>
    <dbReference type="NCBI Taxonomy" id="2747483"/>
    <lineage>
        <taxon>Eukaryota</taxon>
        <taxon>Metazoa</taxon>
        <taxon>Ecdysozoa</taxon>
        <taxon>Arthropoda</taxon>
        <taxon>Chelicerata</taxon>
        <taxon>Arachnida</taxon>
        <taxon>Araneae</taxon>
        <taxon>Araneomorphae</taxon>
        <taxon>Entelegynae</taxon>
        <taxon>Araneoidea</taxon>
        <taxon>Nephilidae</taxon>
        <taxon>Trichonephila</taxon>
        <taxon>Trichonephila inaurata</taxon>
    </lineage>
</organism>
<dbReference type="EMBL" id="BMAV01018404">
    <property type="protein sequence ID" value="GFY70776.1"/>
    <property type="molecule type" value="Genomic_DNA"/>
</dbReference>
<evidence type="ECO:0000313" key="1">
    <source>
        <dbReference type="EMBL" id="GFY70776.1"/>
    </source>
</evidence>
<proteinExistence type="predicted"/>
<evidence type="ECO:0000313" key="2">
    <source>
        <dbReference type="Proteomes" id="UP000886998"/>
    </source>
</evidence>
<comment type="caution">
    <text evidence="1">The sequence shown here is derived from an EMBL/GenBank/DDBJ whole genome shotgun (WGS) entry which is preliminary data.</text>
</comment>